<gene>
    <name evidence="9" type="ORF">ADU70_0642</name>
</gene>
<protein>
    <recommendedName>
        <fullName evidence="2">phosphomevalonate kinase</fullName>
        <ecNumber evidence="2">2.7.4.2</ecNumber>
    </recommendedName>
</protein>
<dbReference type="GO" id="GO:0004631">
    <property type="term" value="F:phosphomevalonate kinase activity"/>
    <property type="evidence" value="ECO:0007669"/>
    <property type="project" value="UniProtKB-EC"/>
</dbReference>
<keyword evidence="3 9" id="KW-0808">Transferase</keyword>
<comment type="pathway">
    <text evidence="1">Isoprenoid biosynthesis; isopentenyl diphosphate biosynthesis via mevalonate pathway; isopentenyl diphosphate from (R)-mevalonate: step 2/3.</text>
</comment>
<evidence type="ECO:0000259" key="8">
    <source>
        <dbReference type="Pfam" id="PF08544"/>
    </source>
</evidence>
<dbReference type="InterPro" id="IPR013750">
    <property type="entry name" value="GHMP_kinase_C_dom"/>
</dbReference>
<evidence type="ECO:0000256" key="1">
    <source>
        <dbReference type="ARBA" id="ARBA00005017"/>
    </source>
</evidence>
<dbReference type="EC" id="2.7.4.2" evidence="2"/>
<dbReference type="PRINTS" id="PR00959">
    <property type="entry name" value="MEVGALKINASE"/>
</dbReference>
<evidence type="ECO:0000313" key="9">
    <source>
        <dbReference type="EMBL" id="AMV62142.1"/>
    </source>
</evidence>
<evidence type="ECO:0000256" key="4">
    <source>
        <dbReference type="ARBA" id="ARBA00022741"/>
    </source>
</evidence>
<dbReference type="Gene3D" id="3.30.230.10">
    <property type="match status" value="1"/>
</dbReference>
<feature type="domain" description="GHMP kinase N-terminal" evidence="7">
    <location>
        <begin position="100"/>
        <end position="193"/>
    </location>
</feature>
<name>A0AAC9FIF8_9LACO</name>
<evidence type="ECO:0000256" key="5">
    <source>
        <dbReference type="ARBA" id="ARBA00022777"/>
    </source>
</evidence>
<evidence type="ECO:0000256" key="2">
    <source>
        <dbReference type="ARBA" id="ARBA00012958"/>
    </source>
</evidence>
<dbReference type="AlphaFoldDB" id="A0AAC9FIF8"/>
<keyword evidence="6" id="KW-0067">ATP-binding</keyword>
<dbReference type="PANTHER" id="PTHR31814:SF2">
    <property type="entry name" value="PHOSPHOMEVALONATE KINASE"/>
    <property type="match status" value="1"/>
</dbReference>
<accession>A0AAC9FIF8</accession>
<dbReference type="Proteomes" id="UP000076405">
    <property type="component" value="Chromosome"/>
</dbReference>
<dbReference type="InterPro" id="IPR036554">
    <property type="entry name" value="GHMP_kinase_C_sf"/>
</dbReference>
<dbReference type="InterPro" id="IPR005917">
    <property type="entry name" value="Pmev_kinase_bact"/>
</dbReference>
<dbReference type="EMBL" id="CP012275">
    <property type="protein sequence ID" value="AMV62142.1"/>
    <property type="molecule type" value="Genomic_DNA"/>
</dbReference>
<proteinExistence type="predicted"/>
<dbReference type="GO" id="GO:0005524">
    <property type="term" value="F:ATP binding"/>
    <property type="evidence" value="ECO:0007669"/>
    <property type="project" value="UniProtKB-KW"/>
</dbReference>
<dbReference type="SUPFAM" id="SSF54211">
    <property type="entry name" value="Ribosomal protein S5 domain 2-like"/>
    <property type="match status" value="1"/>
</dbReference>
<evidence type="ECO:0000256" key="6">
    <source>
        <dbReference type="ARBA" id="ARBA00022840"/>
    </source>
</evidence>
<dbReference type="PANTHER" id="PTHR31814">
    <property type="match status" value="1"/>
</dbReference>
<feature type="domain" description="GHMP kinase C-terminal" evidence="8">
    <location>
        <begin position="312"/>
        <end position="357"/>
    </location>
</feature>
<keyword evidence="5 9" id="KW-0418">Kinase</keyword>
<sequence length="380" mass="42173">MQTRSRHHIPIKLILMLKGHDPLITVKAPGKLYIAGEYAVVESGYPAIIVALNQFVSASIEKTKNIGRIVSEQYHENSIIWRREGSKMVFDNRDNPFHYILSAIAITEEYASNLHKDLGLYNLYINSDLDSADGKKYGLGSSAAVTVATIKALAKFYHLPLTKDILFKLSAIAHFDVQGNGSLGDIAASVYGGWIAYHSFNRDWLAVQRRQTTLMDLLEKKWPGLDIELLTPPAGLKLMIGWTGSPASTSHLVDKVAMGKVKDHREYQVFLKESKACLKEMIKGFHDQSITVIQNQLRINRKVLKKLSDFSNVLIETPTLKEMINDAETAGGAAKSSGAGGGDCGIVLIDQNRPTETLLTTWQKKGIKQLNFNVHNVTEL</sequence>
<dbReference type="SUPFAM" id="SSF55060">
    <property type="entry name" value="GHMP Kinase, C-terminal domain"/>
    <property type="match status" value="1"/>
</dbReference>
<keyword evidence="4" id="KW-0547">Nucleotide-binding</keyword>
<dbReference type="Pfam" id="PF08544">
    <property type="entry name" value="GHMP_kinases_C"/>
    <property type="match status" value="1"/>
</dbReference>
<evidence type="ECO:0000259" key="7">
    <source>
        <dbReference type="Pfam" id="PF00288"/>
    </source>
</evidence>
<evidence type="ECO:0000313" key="10">
    <source>
        <dbReference type="Proteomes" id="UP000076405"/>
    </source>
</evidence>
<dbReference type="InterPro" id="IPR035102">
    <property type="entry name" value="Phosphomevalonate_kinase"/>
</dbReference>
<organism evidence="9 10">
    <name type="scientific">Pediococcus damnosus</name>
    <dbReference type="NCBI Taxonomy" id="51663"/>
    <lineage>
        <taxon>Bacteria</taxon>
        <taxon>Bacillati</taxon>
        <taxon>Bacillota</taxon>
        <taxon>Bacilli</taxon>
        <taxon>Lactobacillales</taxon>
        <taxon>Lactobacillaceae</taxon>
        <taxon>Pediococcus</taxon>
    </lineage>
</organism>
<reference evidence="9 10" key="1">
    <citation type="journal article" date="2016" name="PLoS ONE">
        <title>The Identification of Novel Diagnostic Marker Genes for the Detection of Beer Spoiling Pediococcus damnosus Strains Using the BlAst Diagnostic Gene findEr.</title>
        <authorList>
            <person name="Behr J."/>
            <person name="Geissler A.J."/>
            <person name="Schmid J."/>
            <person name="Zehe A."/>
            <person name="Vogel R.F."/>
        </authorList>
    </citation>
    <scope>NUCLEOTIDE SEQUENCE [LARGE SCALE GENOMIC DNA]</scope>
    <source>
        <strain evidence="9 10">TMW 2.1533</strain>
    </source>
</reference>
<dbReference type="Pfam" id="PF00288">
    <property type="entry name" value="GHMP_kinases_N"/>
    <property type="match status" value="1"/>
</dbReference>
<dbReference type="NCBIfam" id="TIGR01220">
    <property type="entry name" value="Pmev_kin_Gr_pos"/>
    <property type="match status" value="1"/>
</dbReference>
<dbReference type="InterPro" id="IPR006204">
    <property type="entry name" value="GHMP_kinase_N_dom"/>
</dbReference>
<dbReference type="InterPro" id="IPR014721">
    <property type="entry name" value="Ribsml_uS5_D2-typ_fold_subgr"/>
</dbReference>
<dbReference type="Gene3D" id="3.30.70.890">
    <property type="entry name" value="GHMP kinase, C-terminal domain"/>
    <property type="match status" value="1"/>
</dbReference>
<evidence type="ECO:0000256" key="3">
    <source>
        <dbReference type="ARBA" id="ARBA00022679"/>
    </source>
</evidence>
<dbReference type="InterPro" id="IPR020568">
    <property type="entry name" value="Ribosomal_Su5_D2-typ_SF"/>
</dbReference>